<evidence type="ECO:0000313" key="7">
    <source>
        <dbReference type="Proteomes" id="UP000070352"/>
    </source>
</evidence>
<protein>
    <recommendedName>
        <fullName evidence="3">Glycine cleavage system H protein</fullName>
    </recommendedName>
    <alternativeName>
        <fullName evidence="3">Octanoyl/lipoyl carrier protein</fullName>
    </alternativeName>
</protein>
<dbReference type="PROSITE" id="PS00189">
    <property type="entry name" value="LIPOYL"/>
    <property type="match status" value="1"/>
</dbReference>
<keyword evidence="7" id="KW-1185">Reference proteome</keyword>
<comment type="subunit">
    <text evidence="3">The glycine cleavage system is composed of four proteins: P, T, L and H.</text>
</comment>
<accession>A0A135L2L1</accession>
<evidence type="ECO:0000259" key="5">
    <source>
        <dbReference type="PROSITE" id="PS50968"/>
    </source>
</evidence>
<dbReference type="STRING" id="1413211.U473_03935"/>
<dbReference type="OrthoDB" id="9796712at2"/>
<dbReference type="HAMAP" id="MF_00272">
    <property type="entry name" value="GcvH"/>
    <property type="match status" value="1"/>
</dbReference>
<comment type="function">
    <text evidence="3">Is also involved in protein lipoylation via its role as an octanoyl/lipoyl carrier protein intermediate.</text>
</comment>
<reference evidence="6 7" key="1">
    <citation type="submission" date="2016-02" db="EMBL/GenBank/DDBJ databases">
        <title>Draft Genome for Tepidibacillus decaturensis nov. sp. Strain Z9, an Anaerobic, Moderately Thermophilic and Heterotrophic Bacterium from Deep Subsurface of the Illinois Basin, USA.</title>
        <authorList>
            <person name="Dong Y."/>
            <person name="Chang J.Y."/>
            <person name="Sanford R."/>
            <person name="Fouke B.W."/>
        </authorList>
    </citation>
    <scope>NUCLEOTIDE SEQUENCE [LARGE SCALE GENOMIC DNA]</scope>
    <source>
        <strain evidence="6 7">Z9</strain>
    </source>
</reference>
<dbReference type="InterPro" id="IPR017453">
    <property type="entry name" value="GCV_H_sub"/>
</dbReference>
<evidence type="ECO:0000256" key="2">
    <source>
        <dbReference type="ARBA" id="ARBA00022823"/>
    </source>
</evidence>
<comment type="cofactor">
    <cofactor evidence="3">
        <name>(R)-lipoate</name>
        <dbReference type="ChEBI" id="CHEBI:83088"/>
    </cofactor>
    <text evidence="3">Binds 1 lipoyl cofactor covalently.</text>
</comment>
<evidence type="ECO:0000256" key="1">
    <source>
        <dbReference type="ARBA" id="ARBA00009249"/>
    </source>
</evidence>
<dbReference type="PANTHER" id="PTHR11715">
    <property type="entry name" value="GLYCINE CLEAVAGE SYSTEM H PROTEIN"/>
    <property type="match status" value="1"/>
</dbReference>
<dbReference type="Pfam" id="PF01597">
    <property type="entry name" value="GCV_H"/>
    <property type="match status" value="1"/>
</dbReference>
<dbReference type="GO" id="GO:0019464">
    <property type="term" value="P:glycine decarboxylation via glycine cleavage system"/>
    <property type="evidence" value="ECO:0007669"/>
    <property type="project" value="UniProtKB-UniRule"/>
</dbReference>
<name>A0A135L2L1_9BACI</name>
<dbReference type="InterPro" id="IPR011053">
    <property type="entry name" value="Single_hybrid_motif"/>
</dbReference>
<sequence>MSELKQNLKYSKEHEWVEVLGENKVRVGITDYAQHSLGDIVFVEVPEEGSDVSANETMGSVESVKAVSDVYTPVSGKVVEVNEDLEDAPEVINEDPYGKGWMVVIELSNPSELDQLLSAEEYEAFIKEEE</sequence>
<comment type="caution">
    <text evidence="6">The sequence shown here is derived from an EMBL/GenBank/DDBJ whole genome shotgun (WGS) entry which is preliminary data.</text>
</comment>
<dbReference type="SUPFAM" id="SSF51230">
    <property type="entry name" value="Single hybrid motif"/>
    <property type="match status" value="1"/>
</dbReference>
<dbReference type="AlphaFoldDB" id="A0A135L2L1"/>
<feature type="modified residue" description="N6-lipoyllysine" evidence="3 4">
    <location>
        <position position="65"/>
    </location>
</feature>
<evidence type="ECO:0000256" key="3">
    <source>
        <dbReference type="HAMAP-Rule" id="MF_00272"/>
    </source>
</evidence>
<dbReference type="GO" id="GO:0005960">
    <property type="term" value="C:glycine cleavage complex"/>
    <property type="evidence" value="ECO:0007669"/>
    <property type="project" value="InterPro"/>
</dbReference>
<evidence type="ECO:0000256" key="4">
    <source>
        <dbReference type="PIRSR" id="PIRSR617453-50"/>
    </source>
</evidence>
<proteinExistence type="inferred from homology"/>
<feature type="domain" description="Lipoyl-binding" evidence="5">
    <location>
        <begin position="24"/>
        <end position="106"/>
    </location>
</feature>
<dbReference type="EMBL" id="LSKU01000001">
    <property type="protein sequence ID" value="KXG43258.1"/>
    <property type="molecule type" value="Genomic_DNA"/>
</dbReference>
<dbReference type="InterPro" id="IPR003016">
    <property type="entry name" value="2-oxoA_DH_lipoyl-BS"/>
</dbReference>
<dbReference type="PANTHER" id="PTHR11715:SF3">
    <property type="entry name" value="GLYCINE CLEAVAGE SYSTEM H PROTEIN-RELATED"/>
    <property type="match status" value="1"/>
</dbReference>
<dbReference type="NCBIfam" id="TIGR00527">
    <property type="entry name" value="gcvH"/>
    <property type="match status" value="1"/>
</dbReference>
<dbReference type="GO" id="GO:0005829">
    <property type="term" value="C:cytosol"/>
    <property type="evidence" value="ECO:0007669"/>
    <property type="project" value="TreeGrafter"/>
</dbReference>
<dbReference type="NCBIfam" id="NF002270">
    <property type="entry name" value="PRK01202.1"/>
    <property type="match status" value="1"/>
</dbReference>
<organism evidence="6 7">
    <name type="scientific">Tepidibacillus decaturensis</name>
    <dbReference type="NCBI Taxonomy" id="1413211"/>
    <lineage>
        <taxon>Bacteria</taxon>
        <taxon>Bacillati</taxon>
        <taxon>Bacillota</taxon>
        <taxon>Bacilli</taxon>
        <taxon>Bacillales</taxon>
        <taxon>Bacillaceae</taxon>
        <taxon>Tepidibacillus</taxon>
    </lineage>
</organism>
<dbReference type="GO" id="GO:0009249">
    <property type="term" value="P:protein lipoylation"/>
    <property type="evidence" value="ECO:0007669"/>
    <property type="project" value="UniProtKB-UniRule"/>
</dbReference>
<keyword evidence="2 3" id="KW-0450">Lipoyl</keyword>
<dbReference type="InterPro" id="IPR000089">
    <property type="entry name" value="Biotin_lipoyl"/>
</dbReference>
<dbReference type="Gene3D" id="2.40.50.100">
    <property type="match status" value="1"/>
</dbReference>
<dbReference type="RefSeq" id="WP_068723543.1">
    <property type="nucleotide sequence ID" value="NZ_LSKU01000001.1"/>
</dbReference>
<dbReference type="CDD" id="cd06848">
    <property type="entry name" value="GCS_H"/>
    <property type="match status" value="1"/>
</dbReference>
<dbReference type="InterPro" id="IPR002930">
    <property type="entry name" value="GCV_H"/>
</dbReference>
<comment type="function">
    <text evidence="3">The glycine cleavage system catalyzes the degradation of glycine. The H protein shuttles the methylamine group of glycine from the P protein to the T protein.</text>
</comment>
<comment type="similarity">
    <text evidence="1 3">Belongs to the GcvH family.</text>
</comment>
<dbReference type="InterPro" id="IPR033753">
    <property type="entry name" value="GCV_H/Fam206"/>
</dbReference>
<dbReference type="PROSITE" id="PS50968">
    <property type="entry name" value="BIOTINYL_LIPOYL"/>
    <property type="match status" value="1"/>
</dbReference>
<evidence type="ECO:0000313" key="6">
    <source>
        <dbReference type="EMBL" id="KXG43258.1"/>
    </source>
</evidence>
<dbReference type="Proteomes" id="UP000070352">
    <property type="component" value="Unassembled WGS sequence"/>
</dbReference>
<gene>
    <name evidence="3" type="primary">gcvH</name>
    <name evidence="6" type="ORF">U473_03935</name>
</gene>